<feature type="region of interest" description="Disordered" evidence="1">
    <location>
        <begin position="1"/>
        <end position="35"/>
    </location>
</feature>
<reference evidence="3" key="1">
    <citation type="submission" date="2017-11" db="EMBL/GenBank/DDBJ databases">
        <authorList>
            <person name="Lima N.C."/>
            <person name="Parody-Merino A.M."/>
            <person name="Battley P.F."/>
            <person name="Fidler A.E."/>
            <person name="Prosdocimi F."/>
        </authorList>
    </citation>
    <scope>NUCLEOTIDE SEQUENCE [LARGE SCALE GENOMIC DNA]</scope>
</reference>
<keyword evidence="3" id="KW-1185">Reference proteome</keyword>
<dbReference type="AlphaFoldDB" id="A0A2I0TKS1"/>
<organism evidence="2 3">
    <name type="scientific">Limosa lapponica baueri</name>
    <dbReference type="NCBI Taxonomy" id="1758121"/>
    <lineage>
        <taxon>Eukaryota</taxon>
        <taxon>Metazoa</taxon>
        <taxon>Chordata</taxon>
        <taxon>Craniata</taxon>
        <taxon>Vertebrata</taxon>
        <taxon>Euteleostomi</taxon>
        <taxon>Archelosauria</taxon>
        <taxon>Archosauria</taxon>
        <taxon>Dinosauria</taxon>
        <taxon>Saurischia</taxon>
        <taxon>Theropoda</taxon>
        <taxon>Coelurosauria</taxon>
        <taxon>Aves</taxon>
        <taxon>Neognathae</taxon>
        <taxon>Neoaves</taxon>
        <taxon>Charadriiformes</taxon>
        <taxon>Scolopacidae</taxon>
        <taxon>Limosa</taxon>
    </lineage>
</organism>
<evidence type="ECO:0000313" key="3">
    <source>
        <dbReference type="Proteomes" id="UP000233556"/>
    </source>
</evidence>
<feature type="compositionally biased region" description="Basic and acidic residues" evidence="1">
    <location>
        <begin position="1"/>
        <end position="31"/>
    </location>
</feature>
<evidence type="ECO:0000256" key="1">
    <source>
        <dbReference type="SAM" id="MobiDB-lite"/>
    </source>
</evidence>
<evidence type="ECO:0000313" key="2">
    <source>
        <dbReference type="EMBL" id="PKU34365.1"/>
    </source>
</evidence>
<protein>
    <submittedName>
        <fullName evidence="2">Uncharacterized protein</fullName>
    </submittedName>
</protein>
<proteinExistence type="predicted"/>
<dbReference type="EMBL" id="KZ509190">
    <property type="protein sequence ID" value="PKU34365.1"/>
    <property type="molecule type" value="Genomic_DNA"/>
</dbReference>
<accession>A0A2I0TKS1</accession>
<gene>
    <name evidence="2" type="ORF">llap_15331</name>
</gene>
<reference evidence="3" key="2">
    <citation type="submission" date="2017-12" db="EMBL/GenBank/DDBJ databases">
        <title>Genome sequence of the Bar-tailed Godwit (Limosa lapponica baueri).</title>
        <authorList>
            <person name="Lima N.C.B."/>
            <person name="Parody-Merino A.M."/>
            <person name="Battley P.F."/>
            <person name="Fidler A.E."/>
            <person name="Prosdocimi F."/>
        </authorList>
    </citation>
    <scope>NUCLEOTIDE SEQUENCE [LARGE SCALE GENOMIC DNA]</scope>
</reference>
<dbReference type="Proteomes" id="UP000233556">
    <property type="component" value="Unassembled WGS sequence"/>
</dbReference>
<name>A0A2I0TKS1_LIMLA</name>
<sequence length="68" mass="7751">MEKMVEEEEIKLTEEQKERNEISDSEREQGPEQRGCMVKNRTKVYFESTTVTVPSASNLTAQGSQLQG</sequence>